<evidence type="ECO:0000256" key="1">
    <source>
        <dbReference type="SAM" id="SignalP"/>
    </source>
</evidence>
<dbReference type="AlphaFoldDB" id="A0A0D1ZBS7"/>
<proteinExistence type="predicted"/>
<sequence>MTLLACICLVLCTLTRVNCHTWVEQLSLMDENGQPVGDPGFIRGYVPRTTPGFVDGDDTYLLPQAPALTFQDSDLMCKLTQAQGNQSGGPVLVAPQGSTVLLRYLENGHITQPDVPPNKPTSGQVSVYATTQARDDDKFTAIHGQWTVDKTGGDQRGLLLTSTPFDDGLCFQFDPTGHSEIATNRSNTFGPGPSSTEEPNRWCGTTIQLNDETGIPFANGTLLTLYWVWDWPTYVPGNPGTSPAILNETYTSCMEVEIV</sequence>
<dbReference type="OrthoDB" id="64281at2759"/>
<evidence type="ECO:0000259" key="2">
    <source>
        <dbReference type="Pfam" id="PF24320"/>
    </source>
</evidence>
<accession>A0A0D1ZBS7</accession>
<gene>
    <name evidence="3" type="ORF">PV11_00005</name>
</gene>
<keyword evidence="1" id="KW-0732">Signal</keyword>
<protein>
    <recommendedName>
        <fullName evidence="2">DUF7492 domain-containing protein</fullName>
    </recommendedName>
</protein>
<evidence type="ECO:0000313" key="4">
    <source>
        <dbReference type="Proteomes" id="UP000053599"/>
    </source>
</evidence>
<feature type="non-terminal residue" evidence="3">
    <location>
        <position position="1"/>
    </location>
</feature>
<dbReference type="InterPro" id="IPR055915">
    <property type="entry name" value="DUF7492"/>
</dbReference>
<name>A0A0D1ZBS7_9EURO</name>
<evidence type="ECO:0000313" key="3">
    <source>
        <dbReference type="EMBL" id="KIV84213.1"/>
    </source>
</evidence>
<dbReference type="Proteomes" id="UP000053599">
    <property type="component" value="Unassembled WGS sequence"/>
</dbReference>
<reference evidence="3 4" key="1">
    <citation type="submission" date="2015-01" db="EMBL/GenBank/DDBJ databases">
        <title>The Genome Sequence of Exophiala sideris CBS121828.</title>
        <authorList>
            <consortium name="The Broad Institute Genomics Platform"/>
            <person name="Cuomo C."/>
            <person name="de Hoog S."/>
            <person name="Gorbushina A."/>
            <person name="Stielow B."/>
            <person name="Teixiera M."/>
            <person name="Abouelleil A."/>
            <person name="Chapman S.B."/>
            <person name="Priest M."/>
            <person name="Young S.K."/>
            <person name="Wortman J."/>
            <person name="Nusbaum C."/>
            <person name="Birren B."/>
        </authorList>
    </citation>
    <scope>NUCLEOTIDE SEQUENCE [LARGE SCALE GENOMIC DNA]</scope>
    <source>
        <strain evidence="3 4">CBS 121828</strain>
    </source>
</reference>
<dbReference type="Pfam" id="PF24320">
    <property type="entry name" value="DUF7492"/>
    <property type="match status" value="1"/>
</dbReference>
<feature type="signal peptide" evidence="1">
    <location>
        <begin position="1"/>
        <end position="19"/>
    </location>
</feature>
<dbReference type="HOGENOM" id="CLU_019095_0_2_1"/>
<dbReference type="EMBL" id="KN846951">
    <property type="protein sequence ID" value="KIV84213.1"/>
    <property type="molecule type" value="Genomic_DNA"/>
</dbReference>
<feature type="domain" description="DUF7492" evidence="2">
    <location>
        <begin position="18"/>
        <end position="259"/>
    </location>
</feature>
<organism evidence="3 4">
    <name type="scientific">Exophiala sideris</name>
    <dbReference type="NCBI Taxonomy" id="1016849"/>
    <lineage>
        <taxon>Eukaryota</taxon>
        <taxon>Fungi</taxon>
        <taxon>Dikarya</taxon>
        <taxon>Ascomycota</taxon>
        <taxon>Pezizomycotina</taxon>
        <taxon>Eurotiomycetes</taxon>
        <taxon>Chaetothyriomycetidae</taxon>
        <taxon>Chaetothyriales</taxon>
        <taxon>Herpotrichiellaceae</taxon>
        <taxon>Exophiala</taxon>
    </lineage>
</organism>
<feature type="chain" id="PRO_5002252678" description="DUF7492 domain-containing protein" evidence="1">
    <location>
        <begin position="20"/>
        <end position="259"/>
    </location>
</feature>